<dbReference type="HAMAP" id="MF_01445">
    <property type="entry name" value="TsaD"/>
    <property type="match status" value="1"/>
</dbReference>
<evidence type="ECO:0000256" key="2">
    <source>
        <dbReference type="ARBA" id="ARBA00022679"/>
    </source>
</evidence>
<evidence type="ECO:0000256" key="7">
    <source>
        <dbReference type="ARBA" id="ARBA00048117"/>
    </source>
</evidence>
<dbReference type="InterPro" id="IPR043129">
    <property type="entry name" value="ATPase_NBD"/>
</dbReference>
<gene>
    <name evidence="8 10" type="primary">tsaD</name>
    <name evidence="10" type="ORF">KM312_07235</name>
</gene>
<dbReference type="GO" id="GO:0005506">
    <property type="term" value="F:iron ion binding"/>
    <property type="evidence" value="ECO:0007669"/>
    <property type="project" value="UniProtKB-UniRule"/>
</dbReference>
<reference evidence="10" key="1">
    <citation type="journal article" date="2021" name="Microbiology">
        <title>Metagenomic Analysis of the Microbial Community in the Underground Coal Fire Area (Kemerovo Region, Russia) Revealed Predominance of Thermophilic Members of the Phyla Deinococcus-thermus, Aquificae, and Firmicutes.</title>
        <authorList>
            <person name="Kadnikov V."/>
            <person name="Mardanov A.V."/>
            <person name="Beletsky A.V."/>
            <person name="Karnachuk O.V."/>
            <person name="Ravin N.V."/>
        </authorList>
    </citation>
    <scope>NUCLEOTIDE SEQUENCE</scope>
    <source>
        <strain evidence="10">RBS10-49</strain>
    </source>
</reference>
<evidence type="ECO:0000256" key="8">
    <source>
        <dbReference type="HAMAP-Rule" id="MF_01445"/>
    </source>
</evidence>
<keyword evidence="5 8" id="KW-0408">Iron</keyword>
<comment type="caution">
    <text evidence="10">The sequence shown here is derived from an EMBL/GenBank/DDBJ whole genome shotgun (WGS) entry which is preliminary data.</text>
</comment>
<evidence type="ECO:0000256" key="3">
    <source>
        <dbReference type="ARBA" id="ARBA00022694"/>
    </source>
</evidence>
<comment type="cofactor">
    <cofactor evidence="8">
        <name>Fe(2+)</name>
        <dbReference type="ChEBI" id="CHEBI:29033"/>
    </cofactor>
    <text evidence="8">Binds 1 Fe(2+) ion per subunit.</text>
</comment>
<dbReference type="PRINTS" id="PR00789">
    <property type="entry name" value="OSIALOPTASE"/>
</dbReference>
<keyword evidence="4 8" id="KW-0479">Metal-binding</keyword>
<feature type="binding site" evidence="8">
    <location>
        <position position="188"/>
    </location>
    <ligand>
        <name>substrate</name>
    </ligand>
</feature>
<dbReference type="FunFam" id="3.30.420.40:FF:000040">
    <property type="entry name" value="tRNA N6-adenosine threonylcarbamoyltransferase"/>
    <property type="match status" value="1"/>
</dbReference>
<dbReference type="EC" id="2.3.1.234" evidence="8"/>
<dbReference type="GO" id="GO:0005737">
    <property type="term" value="C:cytoplasm"/>
    <property type="evidence" value="ECO:0007669"/>
    <property type="project" value="UniProtKB-SubCell"/>
</dbReference>
<dbReference type="NCBIfam" id="TIGR03723">
    <property type="entry name" value="T6A_TsaD_YgjD"/>
    <property type="match status" value="1"/>
</dbReference>
<dbReference type="InterPro" id="IPR000905">
    <property type="entry name" value="Gcp-like_dom"/>
</dbReference>
<keyword evidence="3 8" id="KW-0819">tRNA processing</keyword>
<feature type="binding site" evidence="8">
    <location>
        <position position="323"/>
    </location>
    <ligand>
        <name>Fe cation</name>
        <dbReference type="ChEBI" id="CHEBI:24875"/>
    </ligand>
</feature>
<dbReference type="PANTHER" id="PTHR11735:SF6">
    <property type="entry name" value="TRNA N6-ADENOSINE THREONYLCARBAMOYLTRANSFERASE, MITOCHONDRIAL"/>
    <property type="match status" value="1"/>
</dbReference>
<dbReference type="EMBL" id="JAHHQF010000056">
    <property type="protein sequence ID" value="MBT9282433.1"/>
    <property type="molecule type" value="Genomic_DNA"/>
</dbReference>
<accession>A0A947CXG2</accession>
<dbReference type="FunFam" id="3.30.420.40:FF:000012">
    <property type="entry name" value="tRNA N6-adenosine threonylcarbamoyltransferase"/>
    <property type="match status" value="1"/>
</dbReference>
<proteinExistence type="inferred from homology"/>
<protein>
    <recommendedName>
        <fullName evidence="8">tRNA N6-adenosine threonylcarbamoyltransferase</fullName>
        <ecNumber evidence="8">2.3.1.234</ecNumber>
    </recommendedName>
    <alternativeName>
        <fullName evidence="8">N6-L-threonylcarbamoyladenine synthase</fullName>
        <shortName evidence="8">t(6)A synthase</shortName>
    </alternativeName>
    <alternativeName>
        <fullName evidence="8">t(6)A37 threonylcarbamoyladenosine biosynthesis protein TsaD</fullName>
    </alternativeName>
    <alternativeName>
        <fullName evidence="8">tRNA threonylcarbamoyladenosine biosynthesis protein TsaD</fullName>
    </alternativeName>
</protein>
<dbReference type="InterPro" id="IPR017861">
    <property type="entry name" value="KAE1/TsaD"/>
</dbReference>
<dbReference type="GO" id="GO:0061711">
    <property type="term" value="F:tRNA N(6)-L-threonylcarbamoyladenine synthase activity"/>
    <property type="evidence" value="ECO:0007669"/>
    <property type="project" value="UniProtKB-EC"/>
</dbReference>
<evidence type="ECO:0000259" key="9">
    <source>
        <dbReference type="Pfam" id="PF00814"/>
    </source>
</evidence>
<feature type="binding site" evidence="8">
    <location>
        <position position="201"/>
    </location>
    <ligand>
        <name>substrate</name>
    </ligand>
</feature>
<feature type="binding site" evidence="8">
    <location>
        <position position="205"/>
    </location>
    <ligand>
        <name>substrate</name>
    </ligand>
</feature>
<evidence type="ECO:0000256" key="4">
    <source>
        <dbReference type="ARBA" id="ARBA00022723"/>
    </source>
</evidence>
<sequence length="399" mass="41803">MRTTGRTPSSCGRTSKGGRTVPRRILALETSCDETAAAVVENGERVLANVVASQIDRHRVFGGVVPEIAARMHVEAVIAVVDEALRRAGVPLSGIDAVAVTHGPGLVGSLLVGVQVAKGLAFARDVPLIAVHHLAGHIYANRFVRPLRFPLVALVVSGGHTEIVYMPEDGAFVPLGGTLDDAVGEAYDKIGRLLGLPYPAGPHLDRLAQEGTPRFLLPSPRPREGDRYALSFSGLKTHLRRLLEEAEARGETPPAADVAASFQQAVVAALREVAAEALRETGARQLALAGGVAANRDLRAALRALAEEADVEFVVPPPELCTDNAAMIGAYADVLYVHGVFADWSLGAAADLPLAAASLPGRPTIREAPPGPTRKAAAVIPRFSTEPVDVGDNPGITRG</sequence>
<dbReference type="Gene3D" id="3.30.420.40">
    <property type="match status" value="2"/>
</dbReference>
<evidence type="ECO:0000313" key="10">
    <source>
        <dbReference type="EMBL" id="MBT9282433.1"/>
    </source>
</evidence>
<dbReference type="InterPro" id="IPR022450">
    <property type="entry name" value="TsaD"/>
</dbReference>
<keyword evidence="6 8" id="KW-0012">Acyltransferase</keyword>
<evidence type="ECO:0000256" key="6">
    <source>
        <dbReference type="ARBA" id="ARBA00023315"/>
    </source>
</evidence>
<dbReference type="CDD" id="cd24133">
    <property type="entry name" value="ASKHA_NBD_TsaD_bac"/>
    <property type="match status" value="1"/>
</dbReference>
<dbReference type="SUPFAM" id="SSF53067">
    <property type="entry name" value="Actin-like ATPase domain"/>
    <property type="match status" value="1"/>
</dbReference>
<evidence type="ECO:0000256" key="5">
    <source>
        <dbReference type="ARBA" id="ARBA00023004"/>
    </source>
</evidence>
<dbReference type="Pfam" id="PF00814">
    <property type="entry name" value="TsaD"/>
    <property type="match status" value="1"/>
</dbReference>
<dbReference type="Proteomes" id="UP000748108">
    <property type="component" value="Unassembled WGS sequence"/>
</dbReference>
<keyword evidence="2 8" id="KW-0808">Transferase</keyword>
<dbReference type="GO" id="GO:0002949">
    <property type="term" value="P:tRNA threonylcarbamoyladenosine modification"/>
    <property type="evidence" value="ECO:0007669"/>
    <property type="project" value="UniProtKB-UniRule"/>
</dbReference>
<comment type="function">
    <text evidence="8">Required for the formation of a threonylcarbamoyl group on adenosine at position 37 (t(6)A37) in tRNAs that read codons beginning with adenine. Is involved in the transfer of the threonylcarbamoyl moiety of threonylcarbamoyl-AMP (TC-AMP) to the N6 group of A37, together with TsaE and TsaB. TsaD likely plays a direct catalytic role in this reaction.</text>
</comment>
<name>A0A947CXG2_HYDSH</name>
<dbReference type="PANTHER" id="PTHR11735">
    <property type="entry name" value="TRNA N6-ADENOSINE THREONYLCARBAMOYLTRANSFERASE"/>
    <property type="match status" value="1"/>
</dbReference>
<evidence type="ECO:0000313" key="11">
    <source>
        <dbReference type="Proteomes" id="UP000748108"/>
    </source>
</evidence>
<comment type="subcellular location">
    <subcellularLocation>
        <location evidence="8">Cytoplasm</location>
    </subcellularLocation>
</comment>
<feature type="binding site" evidence="8">
    <location>
        <position position="133"/>
    </location>
    <ligand>
        <name>Fe cation</name>
        <dbReference type="ChEBI" id="CHEBI:24875"/>
    </ligand>
</feature>
<feature type="binding site" evidence="8">
    <location>
        <position position="137"/>
    </location>
    <ligand>
        <name>Fe cation</name>
        <dbReference type="ChEBI" id="CHEBI:24875"/>
    </ligand>
</feature>
<evidence type="ECO:0000256" key="1">
    <source>
        <dbReference type="ARBA" id="ARBA00022490"/>
    </source>
</evidence>
<dbReference type="AlphaFoldDB" id="A0A947CXG2"/>
<feature type="binding site" evidence="8">
    <location>
        <begin position="155"/>
        <end position="159"/>
    </location>
    <ligand>
        <name>substrate</name>
    </ligand>
</feature>
<dbReference type="NCBIfam" id="TIGR00329">
    <property type="entry name" value="gcp_kae1"/>
    <property type="match status" value="1"/>
</dbReference>
<keyword evidence="1 8" id="KW-0963">Cytoplasm</keyword>
<comment type="similarity">
    <text evidence="8">Belongs to the KAE1 / TsaD family.</text>
</comment>
<feature type="binding site" evidence="8">
    <location>
        <position position="295"/>
    </location>
    <ligand>
        <name>substrate</name>
    </ligand>
</feature>
<comment type="catalytic activity">
    <reaction evidence="7 8">
        <text>L-threonylcarbamoyladenylate + adenosine(37) in tRNA = N(6)-L-threonylcarbamoyladenosine(37) in tRNA + AMP + H(+)</text>
        <dbReference type="Rhea" id="RHEA:37059"/>
        <dbReference type="Rhea" id="RHEA-COMP:10162"/>
        <dbReference type="Rhea" id="RHEA-COMP:10163"/>
        <dbReference type="ChEBI" id="CHEBI:15378"/>
        <dbReference type="ChEBI" id="CHEBI:73682"/>
        <dbReference type="ChEBI" id="CHEBI:74411"/>
        <dbReference type="ChEBI" id="CHEBI:74418"/>
        <dbReference type="ChEBI" id="CHEBI:456215"/>
        <dbReference type="EC" id="2.3.1.234"/>
    </reaction>
</comment>
<organism evidence="10 11">
    <name type="scientific">Hydrogenibacillus schlegelii</name>
    <name type="common">Bacillus schlegelii</name>
    <dbReference type="NCBI Taxonomy" id="1484"/>
    <lineage>
        <taxon>Bacteria</taxon>
        <taxon>Bacillati</taxon>
        <taxon>Bacillota</taxon>
        <taxon>Bacilli</taxon>
        <taxon>Bacillales</taxon>
        <taxon>Bacillales Family X. Incertae Sedis</taxon>
        <taxon>Hydrogenibacillus</taxon>
    </lineage>
</organism>
<feature type="domain" description="Gcp-like" evidence="9">
    <location>
        <begin position="46"/>
        <end position="329"/>
    </location>
</feature>